<dbReference type="Gene3D" id="1.10.1660.10">
    <property type="match status" value="1"/>
</dbReference>
<comment type="subcellular location">
    <subcellularLocation>
        <location evidence="1">Cytoplasm</location>
    </subcellularLocation>
</comment>
<dbReference type="PROSITE" id="PS00552">
    <property type="entry name" value="HTH_MERR_1"/>
    <property type="match status" value="1"/>
</dbReference>
<proteinExistence type="predicted"/>
<keyword evidence="5" id="KW-0804">Transcription</keyword>
<dbReference type="InterPro" id="IPR000551">
    <property type="entry name" value="MerR-type_HTH_dom"/>
</dbReference>
<dbReference type="InterPro" id="IPR009061">
    <property type="entry name" value="DNA-bd_dom_put_sf"/>
</dbReference>
<dbReference type="Proteomes" id="UP000297453">
    <property type="component" value="Unassembled WGS sequence"/>
</dbReference>
<dbReference type="Pfam" id="PF09278">
    <property type="entry name" value="MerR-DNA-bind"/>
    <property type="match status" value="1"/>
</dbReference>
<evidence type="ECO:0000256" key="4">
    <source>
        <dbReference type="ARBA" id="ARBA00023125"/>
    </source>
</evidence>
<keyword evidence="3" id="KW-0805">Transcription regulation</keyword>
<keyword evidence="4" id="KW-0238">DNA-binding</keyword>
<feature type="domain" description="HTH merR-type" evidence="6">
    <location>
        <begin position="1"/>
        <end position="69"/>
    </location>
</feature>
<gene>
    <name evidence="7" type="primary">cueR</name>
    <name evidence="7" type="ORF">EHO59_05485</name>
</gene>
<dbReference type="SMART" id="SM00422">
    <property type="entry name" value="HTH_MERR"/>
    <property type="match status" value="1"/>
</dbReference>
<sequence>MNIGEISKLSGVNAKLVRHYESIGLIPKVGRSDSGYRIYSENDAHTLKFIKRARNLGFSLPEIKQLVGLWRNRSRASAQVKSLASSHVKELEMKISELQVMRNTLLHLVKHCHGDHRPECPILEELEGAGQR</sequence>
<dbReference type="PRINTS" id="PR00040">
    <property type="entry name" value="HTHMERR"/>
</dbReference>
<dbReference type="PANTHER" id="PTHR30204:SF94">
    <property type="entry name" value="HEAVY METAL-DEPENDENT TRANSCRIPTIONAL REGULATOR HI_0293-RELATED"/>
    <property type="match status" value="1"/>
</dbReference>
<dbReference type="AlphaFoldDB" id="A0A4R9G7M2"/>
<evidence type="ECO:0000256" key="5">
    <source>
        <dbReference type="ARBA" id="ARBA00023163"/>
    </source>
</evidence>
<evidence type="ECO:0000313" key="8">
    <source>
        <dbReference type="Proteomes" id="UP000297453"/>
    </source>
</evidence>
<dbReference type="InterPro" id="IPR011789">
    <property type="entry name" value="CueR"/>
</dbReference>
<keyword evidence="2" id="KW-0963">Cytoplasm</keyword>
<dbReference type="SUPFAM" id="SSF46955">
    <property type="entry name" value="Putative DNA-binding domain"/>
    <property type="match status" value="1"/>
</dbReference>
<dbReference type="Pfam" id="PF00376">
    <property type="entry name" value="MerR"/>
    <property type="match status" value="1"/>
</dbReference>
<dbReference type="InterPro" id="IPR047057">
    <property type="entry name" value="MerR_fam"/>
</dbReference>
<dbReference type="InterPro" id="IPR015358">
    <property type="entry name" value="Tscrpt_reg_MerR_DNA-bd"/>
</dbReference>
<comment type="caution">
    <text evidence="7">The sequence shown here is derived from an EMBL/GenBank/DDBJ whole genome shotgun (WGS) entry which is preliminary data.</text>
</comment>
<dbReference type="CDD" id="cd01108">
    <property type="entry name" value="HTH_CueR"/>
    <property type="match status" value="1"/>
</dbReference>
<dbReference type="PROSITE" id="PS50937">
    <property type="entry name" value="HTH_MERR_2"/>
    <property type="match status" value="1"/>
</dbReference>
<protein>
    <submittedName>
        <fullName evidence="7">Cu(I)-responsive transcriptional regulator</fullName>
    </submittedName>
</protein>
<name>A0A4R9G7M2_9LEPT</name>
<dbReference type="GO" id="GO:0003700">
    <property type="term" value="F:DNA-binding transcription factor activity"/>
    <property type="evidence" value="ECO:0007669"/>
    <property type="project" value="InterPro"/>
</dbReference>
<keyword evidence="8" id="KW-1185">Reference proteome</keyword>
<dbReference type="EMBL" id="RQEP01000005">
    <property type="protein sequence ID" value="TGK07554.1"/>
    <property type="molecule type" value="Genomic_DNA"/>
</dbReference>
<dbReference type="PANTHER" id="PTHR30204">
    <property type="entry name" value="REDOX-CYCLING DRUG-SENSING TRANSCRIPTIONAL ACTIVATOR SOXR"/>
    <property type="match status" value="1"/>
</dbReference>
<reference evidence="7" key="1">
    <citation type="journal article" date="2019" name="PLoS Negl. Trop. Dis.">
        <title>Revisiting the worldwide diversity of Leptospira species in the environment.</title>
        <authorList>
            <person name="Vincent A.T."/>
            <person name="Schiettekatte O."/>
            <person name="Bourhy P."/>
            <person name="Veyrier F.J."/>
            <person name="Picardeau M."/>
        </authorList>
    </citation>
    <scope>NUCLEOTIDE SEQUENCE [LARGE SCALE GENOMIC DNA]</scope>
    <source>
        <strain evidence="7">SSS9</strain>
    </source>
</reference>
<dbReference type="GO" id="GO:0005507">
    <property type="term" value="F:copper ion binding"/>
    <property type="evidence" value="ECO:0007669"/>
    <property type="project" value="InterPro"/>
</dbReference>
<organism evidence="7 8">
    <name type="scientific">Leptospira semungkisensis</name>
    <dbReference type="NCBI Taxonomy" id="2484985"/>
    <lineage>
        <taxon>Bacteria</taxon>
        <taxon>Pseudomonadati</taxon>
        <taxon>Spirochaetota</taxon>
        <taxon>Spirochaetia</taxon>
        <taxon>Leptospirales</taxon>
        <taxon>Leptospiraceae</taxon>
        <taxon>Leptospira</taxon>
    </lineage>
</organism>
<dbReference type="RefSeq" id="WP_135585527.1">
    <property type="nucleotide sequence ID" value="NZ_RQEP01000005.1"/>
</dbReference>
<evidence type="ECO:0000259" key="6">
    <source>
        <dbReference type="PROSITE" id="PS50937"/>
    </source>
</evidence>
<dbReference type="OrthoDB" id="9814833at2"/>
<dbReference type="NCBIfam" id="TIGR02044">
    <property type="entry name" value="CueR"/>
    <property type="match status" value="1"/>
</dbReference>
<evidence type="ECO:0000256" key="3">
    <source>
        <dbReference type="ARBA" id="ARBA00023015"/>
    </source>
</evidence>
<dbReference type="GO" id="GO:0045893">
    <property type="term" value="P:positive regulation of DNA-templated transcription"/>
    <property type="evidence" value="ECO:0007669"/>
    <property type="project" value="InterPro"/>
</dbReference>
<dbReference type="GO" id="GO:0003677">
    <property type="term" value="F:DNA binding"/>
    <property type="evidence" value="ECO:0007669"/>
    <property type="project" value="UniProtKB-KW"/>
</dbReference>
<evidence type="ECO:0000313" key="7">
    <source>
        <dbReference type="EMBL" id="TGK07554.1"/>
    </source>
</evidence>
<evidence type="ECO:0000256" key="1">
    <source>
        <dbReference type="ARBA" id="ARBA00004496"/>
    </source>
</evidence>
<evidence type="ECO:0000256" key="2">
    <source>
        <dbReference type="ARBA" id="ARBA00022490"/>
    </source>
</evidence>
<accession>A0A4R9G7M2</accession>
<dbReference type="GO" id="GO:0005737">
    <property type="term" value="C:cytoplasm"/>
    <property type="evidence" value="ECO:0007669"/>
    <property type="project" value="UniProtKB-SubCell"/>
</dbReference>